<accession>A0AA36H302</accession>
<evidence type="ECO:0000313" key="1">
    <source>
        <dbReference type="EMBL" id="CAJ0602820.1"/>
    </source>
</evidence>
<organism evidence="1 2">
    <name type="scientific">Cylicocyclus nassatus</name>
    <name type="common">Nematode worm</name>
    <dbReference type="NCBI Taxonomy" id="53992"/>
    <lineage>
        <taxon>Eukaryota</taxon>
        <taxon>Metazoa</taxon>
        <taxon>Ecdysozoa</taxon>
        <taxon>Nematoda</taxon>
        <taxon>Chromadorea</taxon>
        <taxon>Rhabditida</taxon>
        <taxon>Rhabditina</taxon>
        <taxon>Rhabditomorpha</taxon>
        <taxon>Strongyloidea</taxon>
        <taxon>Strongylidae</taxon>
        <taxon>Cylicocyclus</taxon>
    </lineage>
</organism>
<dbReference type="EMBL" id="CATQJL010000305">
    <property type="protein sequence ID" value="CAJ0602820.1"/>
    <property type="molecule type" value="Genomic_DNA"/>
</dbReference>
<protein>
    <submittedName>
        <fullName evidence="1">Uncharacterized protein</fullName>
    </submittedName>
</protein>
<gene>
    <name evidence="1" type="ORF">CYNAS_LOCUS14803</name>
</gene>
<dbReference type="AlphaFoldDB" id="A0AA36H302"/>
<proteinExistence type="predicted"/>
<evidence type="ECO:0000313" key="2">
    <source>
        <dbReference type="Proteomes" id="UP001176961"/>
    </source>
</evidence>
<keyword evidence="2" id="KW-1185">Reference proteome</keyword>
<comment type="caution">
    <text evidence="1">The sequence shown here is derived from an EMBL/GenBank/DDBJ whole genome shotgun (WGS) entry which is preliminary data.</text>
</comment>
<reference evidence="1" key="1">
    <citation type="submission" date="2023-07" db="EMBL/GenBank/DDBJ databases">
        <authorList>
            <consortium name="CYATHOMIX"/>
        </authorList>
    </citation>
    <scope>NUCLEOTIDE SEQUENCE</scope>
    <source>
        <strain evidence="1">N/A</strain>
    </source>
</reference>
<dbReference type="Proteomes" id="UP001176961">
    <property type="component" value="Unassembled WGS sequence"/>
</dbReference>
<name>A0AA36H302_CYLNA</name>
<sequence length="174" mass="19712">MCKRNGAGTNETPGTIFGYENLKGHHVIKYGSPFKNKSLKTGVEPKVENGFLKLDPLVVSKSFLNICAPDPSDIWNYAHRISNISRKQDLIDLPESLTITLTDFALDTLDLGHYDLQGDRLDALRNSRDSFWLSLGQSDEERDKKFNILLEKKSYWSSQIGICISEALQAFLRF</sequence>